<accession>A0ABY8L915</accession>
<name>A0ABY8L915_9FLAO</name>
<dbReference type="Gene3D" id="3.40.50.1820">
    <property type="entry name" value="alpha/beta hydrolase"/>
    <property type="match status" value="1"/>
</dbReference>
<dbReference type="InterPro" id="IPR000073">
    <property type="entry name" value="AB_hydrolase_1"/>
</dbReference>
<reference evidence="2 3" key="1">
    <citation type="submission" date="2023-04" db="EMBL/GenBank/DDBJ databases">
        <title>Tenacibaculum tangerinum sp. nov., isolated from sea tidal flat of South Korea.</title>
        <authorList>
            <person name="Lee S.H."/>
            <person name="Kim J.-J."/>
        </authorList>
    </citation>
    <scope>NUCLEOTIDE SEQUENCE [LARGE SCALE GENOMIC DNA]</scope>
    <source>
        <strain evidence="2 3">GRR-S3-23</strain>
    </source>
</reference>
<keyword evidence="3" id="KW-1185">Reference proteome</keyword>
<evidence type="ECO:0000313" key="3">
    <source>
        <dbReference type="Proteomes" id="UP001232001"/>
    </source>
</evidence>
<feature type="domain" description="AB hydrolase-1" evidence="1">
    <location>
        <begin position="87"/>
        <end position="214"/>
    </location>
</feature>
<dbReference type="EMBL" id="CP122539">
    <property type="protein sequence ID" value="WGH76663.1"/>
    <property type="molecule type" value="Genomic_DNA"/>
</dbReference>
<dbReference type="GO" id="GO:0016787">
    <property type="term" value="F:hydrolase activity"/>
    <property type="evidence" value="ECO:0007669"/>
    <property type="project" value="UniProtKB-KW"/>
</dbReference>
<keyword evidence="2" id="KW-0378">Hydrolase</keyword>
<dbReference type="Pfam" id="PF00561">
    <property type="entry name" value="Abhydrolase_1"/>
    <property type="match status" value="1"/>
</dbReference>
<evidence type="ECO:0000259" key="1">
    <source>
        <dbReference type="Pfam" id="PF00561"/>
    </source>
</evidence>
<dbReference type="RefSeq" id="WP_279652526.1">
    <property type="nucleotide sequence ID" value="NZ_CP122539.1"/>
</dbReference>
<proteinExistence type="predicted"/>
<sequence>MNFTHSKIATPTLNIPKPIIFTAQALQIISTNWAAKFGAKIFTTPVNFTIPKRERVLLESAQKTTLHIPAISRDIKVLSYGYAPKKVLWVHGWAGRSTQHYLIADKLLEKGYMVISFDGPAHGESSGKTTHLLEFLATIAELNKQFGPFEAAIGHSFGGVCLYNAIPEGFAVNKLVTVGAADTLSDVILNFTKNLHVKPRIAYKMKRLFDKQWQRDIDTHASSYKAKSISIPTLVVHDSSDGDVAVSCALAIRQNLVNGKLLITEGLGHTKILRNAKVASKIVDFIIQES</sequence>
<organism evidence="2 3">
    <name type="scientific">Tenacibaculum tangerinum</name>
    <dbReference type="NCBI Taxonomy" id="3038772"/>
    <lineage>
        <taxon>Bacteria</taxon>
        <taxon>Pseudomonadati</taxon>
        <taxon>Bacteroidota</taxon>
        <taxon>Flavobacteriia</taxon>
        <taxon>Flavobacteriales</taxon>
        <taxon>Flavobacteriaceae</taxon>
        <taxon>Tenacibaculum</taxon>
    </lineage>
</organism>
<dbReference type="Proteomes" id="UP001232001">
    <property type="component" value="Chromosome"/>
</dbReference>
<evidence type="ECO:0000313" key="2">
    <source>
        <dbReference type="EMBL" id="WGH76663.1"/>
    </source>
</evidence>
<protein>
    <submittedName>
        <fullName evidence="2">Alpha/beta hydrolase</fullName>
    </submittedName>
</protein>
<gene>
    <name evidence="2" type="ORF">P8625_05760</name>
</gene>
<dbReference type="SUPFAM" id="SSF53474">
    <property type="entry name" value="alpha/beta-Hydrolases"/>
    <property type="match status" value="1"/>
</dbReference>
<dbReference type="InterPro" id="IPR029058">
    <property type="entry name" value="AB_hydrolase_fold"/>
</dbReference>